<accession>A0ABY4M362</accession>
<dbReference type="EMBL" id="CP086322">
    <property type="protein sequence ID" value="UQA92160.1"/>
    <property type="molecule type" value="Genomic_DNA"/>
</dbReference>
<gene>
    <name evidence="4" type="ORF">K9S39_10175</name>
</gene>
<dbReference type="PANTHER" id="PTHR12215">
    <property type="entry name" value="PHOSPHOPANTETHEINE TRANSFERASE"/>
    <property type="match status" value="1"/>
</dbReference>
<dbReference type="Pfam" id="PF01648">
    <property type="entry name" value="ACPS"/>
    <property type="match status" value="1"/>
</dbReference>
<evidence type="ECO:0000256" key="2">
    <source>
        <dbReference type="ARBA" id="ARBA00022679"/>
    </source>
</evidence>
<evidence type="ECO:0000259" key="3">
    <source>
        <dbReference type="Pfam" id="PF01648"/>
    </source>
</evidence>
<evidence type="ECO:0000313" key="4">
    <source>
        <dbReference type="EMBL" id="UQA92160.1"/>
    </source>
</evidence>
<dbReference type="InterPro" id="IPR050559">
    <property type="entry name" value="P-Pant_transferase_sf"/>
</dbReference>
<reference evidence="4" key="1">
    <citation type="submission" date="2021-10" db="EMBL/GenBank/DDBJ databases">
        <title>Streptomyces nigrumlapis sp.nov.,an antimicrobial producing actinobacterium isolated from Black Gobi rocks.</title>
        <authorList>
            <person name="Wen Y."/>
            <person name="Zhang W."/>
            <person name="Liu X.G."/>
        </authorList>
    </citation>
    <scope>NUCLEOTIDE SEQUENCE</scope>
    <source>
        <strain evidence="4">ST13-2-2</strain>
    </source>
</reference>
<dbReference type="RefSeq" id="WP_248863022.1">
    <property type="nucleotide sequence ID" value="NZ_CP086322.1"/>
</dbReference>
<comment type="similarity">
    <text evidence="1">Belongs to the P-Pant transferase superfamily. Gsp/Sfp/HetI/AcpT family.</text>
</comment>
<dbReference type="Gene3D" id="3.90.470.20">
    <property type="entry name" value="4'-phosphopantetheinyl transferase domain"/>
    <property type="match status" value="1"/>
</dbReference>
<dbReference type="InterPro" id="IPR037143">
    <property type="entry name" value="4-PPantetheinyl_Trfase_dom_sf"/>
</dbReference>
<evidence type="ECO:0000313" key="5">
    <source>
        <dbReference type="Proteomes" id="UP000830115"/>
    </source>
</evidence>
<proteinExistence type="inferred from homology"/>
<sequence>MQTWLVNLDAKEPTWARDGALTEEERRRGAEFADTLLARRFLRSRLTVRHLLGERLSVPPAELHIAYHPGGKPYLPDHAGLQISWSRSESLLLLGASSSGPIGVDIERQRPVPTPLDVLATVYPALPAAVGPESFLPAWTLLEAAVKATGRGLSRGARDVDLVFDVMGAVALRGIRGRGLGAWSGRTGVLPAQGGTPAAVVAVVVQGEMVGSCLSSVKVRP</sequence>
<keyword evidence="2" id="KW-0808">Transferase</keyword>
<dbReference type="PANTHER" id="PTHR12215:SF10">
    <property type="entry name" value="L-AMINOADIPATE-SEMIALDEHYDE DEHYDROGENASE-PHOSPHOPANTETHEINYL TRANSFERASE"/>
    <property type="match status" value="1"/>
</dbReference>
<keyword evidence="5" id="KW-1185">Reference proteome</keyword>
<feature type="domain" description="4'-phosphopantetheinyl transferase" evidence="3">
    <location>
        <begin position="101"/>
        <end position="184"/>
    </location>
</feature>
<dbReference type="SUPFAM" id="SSF56214">
    <property type="entry name" value="4'-phosphopantetheinyl transferase"/>
    <property type="match status" value="2"/>
</dbReference>
<protein>
    <submittedName>
        <fullName evidence="4">Phosphopantetheinyl transferase-like protein</fullName>
    </submittedName>
</protein>
<organism evidence="4 5">
    <name type="scientific">Streptomyces halobius</name>
    <dbReference type="NCBI Taxonomy" id="2879846"/>
    <lineage>
        <taxon>Bacteria</taxon>
        <taxon>Bacillati</taxon>
        <taxon>Actinomycetota</taxon>
        <taxon>Actinomycetes</taxon>
        <taxon>Kitasatosporales</taxon>
        <taxon>Streptomycetaceae</taxon>
        <taxon>Streptomyces</taxon>
    </lineage>
</organism>
<dbReference type="InterPro" id="IPR008278">
    <property type="entry name" value="4-PPantetheinyl_Trfase_dom"/>
</dbReference>
<name>A0ABY4M362_9ACTN</name>
<dbReference type="Proteomes" id="UP000830115">
    <property type="component" value="Chromosome"/>
</dbReference>
<evidence type="ECO:0000256" key="1">
    <source>
        <dbReference type="ARBA" id="ARBA00010990"/>
    </source>
</evidence>